<dbReference type="Pfam" id="PF19578">
    <property type="entry name" value="DUF6090"/>
    <property type="match status" value="1"/>
</dbReference>
<feature type="transmembrane region" description="Helical" evidence="1">
    <location>
        <begin position="32"/>
        <end position="53"/>
    </location>
</feature>
<keyword evidence="1" id="KW-0472">Membrane</keyword>
<reference evidence="2 3" key="1">
    <citation type="submission" date="2015-09" db="EMBL/GenBank/DDBJ databases">
        <title>Genome sequence of the marine flavobacterium Croceitalea dokdonensis DOKDO 023 that contains proton- and sodium-pumping rhodopsins.</title>
        <authorList>
            <person name="Kwon S.-K."/>
            <person name="Lee H.K."/>
            <person name="Kwak M.-J."/>
            <person name="Kim J.F."/>
        </authorList>
    </citation>
    <scope>NUCLEOTIDE SEQUENCE [LARGE SCALE GENOMIC DNA]</scope>
    <source>
        <strain evidence="2 3">DOKDO 023</strain>
    </source>
</reference>
<dbReference type="Proteomes" id="UP000050280">
    <property type="component" value="Unassembled WGS sequence"/>
</dbReference>
<dbReference type="InterPro" id="IPR045749">
    <property type="entry name" value="DUF6090"/>
</dbReference>
<evidence type="ECO:0000313" key="2">
    <source>
        <dbReference type="EMBL" id="KPM32930.1"/>
    </source>
</evidence>
<keyword evidence="3" id="KW-1185">Reference proteome</keyword>
<accession>A0A0P7AXY7</accession>
<gene>
    <name evidence="2" type="ORF">I595_1357</name>
</gene>
<dbReference type="AlphaFoldDB" id="A0A0P7AXY7"/>
<protein>
    <submittedName>
        <fullName evidence="2">Uncharacterized protein</fullName>
    </submittedName>
</protein>
<dbReference type="STRING" id="1300341.I595_1357"/>
<dbReference type="PATRIC" id="fig|1300341.3.peg.1553"/>
<dbReference type="EMBL" id="LDJX01000002">
    <property type="protein sequence ID" value="KPM32930.1"/>
    <property type="molecule type" value="Genomic_DNA"/>
</dbReference>
<keyword evidence="1" id="KW-1133">Transmembrane helix</keyword>
<comment type="caution">
    <text evidence="2">The sequence shown here is derived from an EMBL/GenBank/DDBJ whole genome shotgun (WGS) entry which is preliminary data.</text>
</comment>
<keyword evidence="1" id="KW-0812">Transmembrane</keyword>
<organism evidence="2 3">
    <name type="scientific">Croceitalea dokdonensis DOKDO 023</name>
    <dbReference type="NCBI Taxonomy" id="1300341"/>
    <lineage>
        <taxon>Bacteria</taxon>
        <taxon>Pseudomonadati</taxon>
        <taxon>Bacteroidota</taxon>
        <taxon>Flavobacteriia</taxon>
        <taxon>Flavobacteriales</taxon>
        <taxon>Flavobacteriaceae</taxon>
        <taxon>Croceitalea</taxon>
    </lineage>
</organism>
<evidence type="ECO:0000256" key="1">
    <source>
        <dbReference type="SAM" id="Phobius"/>
    </source>
</evidence>
<name>A0A0P7AXY7_9FLAO</name>
<evidence type="ECO:0000313" key="3">
    <source>
        <dbReference type="Proteomes" id="UP000050280"/>
    </source>
</evidence>
<sequence>MIYSIQNVKSIVIKFFRKIRQKLLAENRFSKYLLYAIGEIVLVVIGILIALQINTWSENQKIKQEEKILITGLIQNIESDIRSLIAVTKSDSTLIDANRILLSAFKNDLIRRNKPLLKQRILEASGTSSFIPSQITFNQMQFSGKLTYILNDSIKNKIQSYYDNVSNVLDYQESNLKLIYGTAIELAPFLDINSVLQIALPDFAKMEVDAFDNSFFYEDIQSDRVKEFADKSTLKQALMVPVYRTHSELLQEGIALRESLIQYIDEK</sequence>
<proteinExistence type="predicted"/>